<evidence type="ECO:0000256" key="18">
    <source>
        <dbReference type="RuleBase" id="RU004249"/>
    </source>
</evidence>
<feature type="binding site" evidence="16">
    <location>
        <position position="108"/>
    </location>
    <ligand>
        <name>substrate</name>
    </ligand>
</feature>
<name>A0A1H6FK06_THEAL</name>
<evidence type="ECO:0000256" key="6">
    <source>
        <dbReference type="ARBA" id="ARBA00013059"/>
    </source>
</evidence>
<evidence type="ECO:0000256" key="4">
    <source>
        <dbReference type="ARBA" id="ARBA00005139"/>
    </source>
</evidence>
<evidence type="ECO:0000256" key="9">
    <source>
        <dbReference type="ARBA" id="ARBA00022679"/>
    </source>
</evidence>
<sequence length="463" mass="49331">MGTVGRVSFGRVSTGGPEERSHLSDHRPPRRSDDVPIVVMKFGGTSVADAERIKRAARRIAERRAQGNRVVAVLSARGKHTDELIALAHEVSSRPHPREMDMLLSTGERISCALAAMAINDLGYEAISLSGSQAGIVTDSTHTKARIIDVRADRIRRALDEGKIVLVAGFQGVSQDSLDVTTLGRGGSDTTAVALAAALGAEVCEIFTDVPGVFSADPRIVPDARKLPLLTFEEMLEMAASGARVLQLRSVEYARNHGVTIHCRSSFEDGPGTFVVDEATTMERPLVTAVTHSTDEARITLTGLPDRPGIAGRVMTALAERAINVDMIIQNEPASEGHRADMSFTVPRSDLELARATLEPLREELGFGEIATDERMGTVSLIGAGMKSHPGVAAKAFSVLGDAGINIEMISTSPIKISCVIREEDVPRAVRALHDAFGLGEGPPDEETLIASGRAAQAREESG</sequence>
<evidence type="ECO:0000256" key="1">
    <source>
        <dbReference type="ARBA" id="ARBA00002843"/>
    </source>
</evidence>
<keyword evidence="11 17" id="KW-0418">Kinase</keyword>
<dbReference type="CDD" id="cd04923">
    <property type="entry name" value="ACT_AK-LysC-DapG-like_2"/>
    <property type="match status" value="1"/>
</dbReference>
<dbReference type="CDD" id="cd04261">
    <property type="entry name" value="AAK_AKii-LysC-BS"/>
    <property type="match status" value="1"/>
</dbReference>
<dbReference type="InterPro" id="IPR002912">
    <property type="entry name" value="ACT_dom"/>
</dbReference>
<comment type="catalytic activity">
    <reaction evidence="15 17">
        <text>L-aspartate + ATP = 4-phospho-L-aspartate + ADP</text>
        <dbReference type="Rhea" id="RHEA:23776"/>
        <dbReference type="ChEBI" id="CHEBI:29991"/>
        <dbReference type="ChEBI" id="CHEBI:30616"/>
        <dbReference type="ChEBI" id="CHEBI:57535"/>
        <dbReference type="ChEBI" id="CHEBI:456216"/>
        <dbReference type="EC" id="2.7.2.4"/>
    </reaction>
</comment>
<accession>A0A1H6FK06</accession>
<dbReference type="UniPathway" id="UPA00050">
    <property type="reaction ID" value="UER00461"/>
</dbReference>
<reference evidence="22" key="1">
    <citation type="submission" date="2016-10" db="EMBL/GenBank/DDBJ databases">
        <authorList>
            <person name="Varghese N."/>
            <person name="Submissions S."/>
        </authorList>
    </citation>
    <scope>NUCLEOTIDE SEQUENCE [LARGE SCALE GENOMIC DNA]</scope>
    <source>
        <strain evidence="22">ATCC 35263</strain>
    </source>
</reference>
<dbReference type="PANTHER" id="PTHR21499">
    <property type="entry name" value="ASPARTATE KINASE"/>
    <property type="match status" value="1"/>
</dbReference>
<dbReference type="EMBL" id="FNWJ01000001">
    <property type="protein sequence ID" value="SEH10550.1"/>
    <property type="molecule type" value="Genomic_DNA"/>
</dbReference>
<keyword evidence="10 16" id="KW-0547">Nucleotide-binding</keyword>
<evidence type="ECO:0000256" key="19">
    <source>
        <dbReference type="SAM" id="MobiDB-lite"/>
    </source>
</evidence>
<dbReference type="GO" id="GO:0019877">
    <property type="term" value="P:diaminopimelate biosynthetic process"/>
    <property type="evidence" value="ECO:0007669"/>
    <property type="project" value="UniProtKB-KW"/>
</dbReference>
<dbReference type="Gene3D" id="3.30.2130.10">
    <property type="entry name" value="VC0802-like"/>
    <property type="match status" value="1"/>
</dbReference>
<evidence type="ECO:0000256" key="8">
    <source>
        <dbReference type="ARBA" id="ARBA00022605"/>
    </source>
</evidence>
<dbReference type="UniPathway" id="UPA00051">
    <property type="reaction ID" value="UER00462"/>
</dbReference>
<evidence type="ECO:0000256" key="15">
    <source>
        <dbReference type="ARBA" id="ARBA00047872"/>
    </source>
</evidence>
<comment type="pathway">
    <text evidence="3 18">Amino-acid biosynthesis; L-methionine biosynthesis via de novo pathway; L-homoserine from L-aspartate: step 1/3.</text>
</comment>
<dbReference type="SUPFAM" id="SSF53633">
    <property type="entry name" value="Carbamate kinase-like"/>
    <property type="match status" value="1"/>
</dbReference>
<evidence type="ECO:0000256" key="10">
    <source>
        <dbReference type="ARBA" id="ARBA00022741"/>
    </source>
</evidence>
<keyword evidence="9 17" id="KW-0808">Transferase</keyword>
<keyword evidence="14" id="KW-0457">Lysine biosynthesis</keyword>
<feature type="binding site" evidence="16">
    <location>
        <position position="81"/>
    </location>
    <ligand>
        <name>substrate</name>
    </ligand>
</feature>
<evidence type="ECO:0000256" key="12">
    <source>
        <dbReference type="ARBA" id="ARBA00022840"/>
    </source>
</evidence>
<dbReference type="GO" id="GO:0009088">
    <property type="term" value="P:threonine biosynthetic process"/>
    <property type="evidence" value="ECO:0007669"/>
    <property type="project" value="UniProtKB-UniPathway"/>
</dbReference>
<dbReference type="STRING" id="29539.SAMN02745716_0411"/>
<dbReference type="GO" id="GO:0009090">
    <property type="term" value="P:homoserine biosynthetic process"/>
    <property type="evidence" value="ECO:0007669"/>
    <property type="project" value="TreeGrafter"/>
</dbReference>
<feature type="domain" description="ACT" evidence="20">
    <location>
        <begin position="299"/>
        <end position="375"/>
    </location>
</feature>
<keyword evidence="12 16" id="KW-0067">ATP-binding</keyword>
<dbReference type="PIRSF" id="PIRSF000726">
    <property type="entry name" value="Asp_kin"/>
    <property type="match status" value="1"/>
</dbReference>
<feature type="binding site" evidence="16">
    <location>
        <position position="219"/>
    </location>
    <ligand>
        <name>ATP</name>
        <dbReference type="ChEBI" id="CHEBI:30616"/>
    </ligand>
</feature>
<dbReference type="NCBIfam" id="NF005154">
    <property type="entry name" value="PRK06635.1-2"/>
    <property type="match status" value="1"/>
</dbReference>
<dbReference type="Pfam" id="PF00696">
    <property type="entry name" value="AA_kinase"/>
    <property type="match status" value="1"/>
</dbReference>
<evidence type="ECO:0000259" key="20">
    <source>
        <dbReference type="PROSITE" id="PS51671"/>
    </source>
</evidence>
<dbReference type="InterPro" id="IPR001341">
    <property type="entry name" value="Asp_kinase"/>
</dbReference>
<organism evidence="21 22">
    <name type="scientific">Thermoleophilum album</name>
    <dbReference type="NCBI Taxonomy" id="29539"/>
    <lineage>
        <taxon>Bacteria</taxon>
        <taxon>Bacillati</taxon>
        <taxon>Actinomycetota</taxon>
        <taxon>Thermoleophilia</taxon>
        <taxon>Thermoleophilales</taxon>
        <taxon>Thermoleophilaceae</taxon>
        <taxon>Thermoleophilum</taxon>
    </lineage>
</organism>
<dbReference type="InterPro" id="IPR054352">
    <property type="entry name" value="ACT_Aspartokinase"/>
</dbReference>
<feature type="region of interest" description="Disordered" evidence="19">
    <location>
        <begin position="441"/>
        <end position="463"/>
    </location>
</feature>
<dbReference type="PROSITE" id="PS00324">
    <property type="entry name" value="ASPARTOKINASE"/>
    <property type="match status" value="1"/>
</dbReference>
<feature type="binding site" evidence="16">
    <location>
        <begin position="208"/>
        <end position="209"/>
    </location>
    <ligand>
        <name>ATP</name>
        <dbReference type="ChEBI" id="CHEBI:30616"/>
    </ligand>
</feature>
<protein>
    <recommendedName>
        <fullName evidence="7 17">Aspartokinase</fullName>
        <ecNumber evidence="6 17">2.7.2.4</ecNumber>
    </recommendedName>
</protein>
<dbReference type="NCBIfam" id="TIGR00657">
    <property type="entry name" value="asp_kinases"/>
    <property type="match status" value="1"/>
</dbReference>
<feature type="binding site" evidence="16">
    <location>
        <begin position="41"/>
        <end position="44"/>
    </location>
    <ligand>
        <name>ATP</name>
        <dbReference type="ChEBI" id="CHEBI:30616"/>
    </ligand>
</feature>
<dbReference type="FunFam" id="3.40.1160.10:FF:000002">
    <property type="entry name" value="Aspartokinase"/>
    <property type="match status" value="1"/>
</dbReference>
<dbReference type="PROSITE" id="PS51671">
    <property type="entry name" value="ACT"/>
    <property type="match status" value="2"/>
</dbReference>
<feature type="region of interest" description="Disordered" evidence="19">
    <location>
        <begin position="1"/>
        <end position="34"/>
    </location>
</feature>
<keyword evidence="22" id="KW-1185">Reference proteome</keyword>
<dbReference type="Pfam" id="PF01842">
    <property type="entry name" value="ACT"/>
    <property type="match status" value="1"/>
</dbReference>
<dbReference type="InterPro" id="IPR045865">
    <property type="entry name" value="ACT-like_dom_sf"/>
</dbReference>
<evidence type="ECO:0000256" key="5">
    <source>
        <dbReference type="ARBA" id="ARBA00010122"/>
    </source>
</evidence>
<dbReference type="AlphaFoldDB" id="A0A1H6FK06"/>
<dbReference type="Pfam" id="PF22468">
    <property type="entry name" value="ACT_9"/>
    <property type="match status" value="1"/>
</dbReference>
<dbReference type="CDD" id="cd04913">
    <property type="entry name" value="ACT_AKii-LysC-BS-like_1"/>
    <property type="match status" value="1"/>
</dbReference>
<evidence type="ECO:0000256" key="7">
    <source>
        <dbReference type="ARBA" id="ARBA00016273"/>
    </source>
</evidence>
<comment type="pathway">
    <text evidence="4 18">Amino-acid biosynthesis; L-threonine biosynthesis; L-threonine from L-aspartate: step 1/5.</text>
</comment>
<dbReference type="UniPathway" id="UPA00034">
    <property type="reaction ID" value="UER00015"/>
</dbReference>
<dbReference type="InterPro" id="IPR018042">
    <property type="entry name" value="Aspartate_kinase_CS"/>
</dbReference>
<dbReference type="NCBIfam" id="TIGR00656">
    <property type="entry name" value="asp_kin_monofn"/>
    <property type="match status" value="1"/>
</dbReference>
<dbReference type="InterPro" id="IPR001048">
    <property type="entry name" value="Asp/Glu/Uridylate_kinase"/>
</dbReference>
<dbReference type="GO" id="GO:0009089">
    <property type="term" value="P:lysine biosynthetic process via diaminopimelate"/>
    <property type="evidence" value="ECO:0007669"/>
    <property type="project" value="UniProtKB-UniPathway"/>
</dbReference>
<dbReference type="EC" id="2.7.2.4" evidence="6 17"/>
<feature type="compositionally biased region" description="Basic and acidic residues" evidence="19">
    <location>
        <begin position="17"/>
        <end position="34"/>
    </location>
</feature>
<evidence type="ECO:0000256" key="17">
    <source>
        <dbReference type="RuleBase" id="RU003448"/>
    </source>
</evidence>
<dbReference type="InterPro" id="IPR036393">
    <property type="entry name" value="AceGlu_kinase-like_sf"/>
</dbReference>
<evidence type="ECO:0000313" key="21">
    <source>
        <dbReference type="EMBL" id="SEH10550.1"/>
    </source>
</evidence>
<gene>
    <name evidence="21" type="ORF">SAMN02745716_0411</name>
</gene>
<evidence type="ECO:0000256" key="14">
    <source>
        <dbReference type="ARBA" id="ARBA00023154"/>
    </source>
</evidence>
<dbReference type="GO" id="GO:0004072">
    <property type="term" value="F:aspartate kinase activity"/>
    <property type="evidence" value="ECO:0007669"/>
    <property type="project" value="UniProtKB-EC"/>
</dbReference>
<dbReference type="InterPro" id="IPR005260">
    <property type="entry name" value="Asp_kin_monofn"/>
</dbReference>
<dbReference type="GO" id="GO:0005524">
    <property type="term" value="F:ATP binding"/>
    <property type="evidence" value="ECO:0007669"/>
    <property type="project" value="UniProtKB-KW"/>
</dbReference>
<comment type="function">
    <text evidence="1">Catalyzes the phosphorylation of the beta-carboxyl group of aspartic acid with ATP to yield 4-phospho-L-aspartate, which is involved in the branched biosynthetic pathway leading to the biosynthesis of amino acids lysine, threonine, isoleucine and methionine.</text>
</comment>
<keyword evidence="8 18" id="KW-0028">Amino-acid biosynthesis</keyword>
<evidence type="ECO:0000256" key="11">
    <source>
        <dbReference type="ARBA" id="ARBA00022777"/>
    </source>
</evidence>
<evidence type="ECO:0000313" key="22">
    <source>
        <dbReference type="Proteomes" id="UP000222056"/>
    </source>
</evidence>
<comment type="similarity">
    <text evidence="5 17">Belongs to the aspartokinase family.</text>
</comment>
<dbReference type="InterPro" id="IPR041740">
    <property type="entry name" value="AKii-LysC-BS"/>
</dbReference>
<dbReference type="GO" id="GO:0005829">
    <property type="term" value="C:cytosol"/>
    <property type="evidence" value="ECO:0007669"/>
    <property type="project" value="TreeGrafter"/>
</dbReference>
<keyword evidence="13" id="KW-0220">Diaminopimelate biosynthesis</keyword>
<dbReference type="SUPFAM" id="SSF55021">
    <property type="entry name" value="ACT-like"/>
    <property type="match status" value="2"/>
</dbReference>
<comment type="pathway">
    <text evidence="2 18">Amino-acid biosynthesis; L-lysine biosynthesis via DAP pathway; (S)-tetrahydrodipicolinate from L-aspartate: step 1/4.</text>
</comment>
<dbReference type="NCBIfam" id="NF005155">
    <property type="entry name" value="PRK06635.1-4"/>
    <property type="match status" value="1"/>
</dbReference>
<dbReference type="Gene3D" id="3.40.1160.10">
    <property type="entry name" value="Acetylglutamate kinase-like"/>
    <property type="match status" value="1"/>
</dbReference>
<proteinExistence type="inferred from homology"/>
<dbReference type="Proteomes" id="UP000222056">
    <property type="component" value="Unassembled WGS sequence"/>
</dbReference>
<dbReference type="FunFam" id="3.30.2130.10:FF:000002">
    <property type="entry name" value="Aspartokinase"/>
    <property type="match status" value="1"/>
</dbReference>
<evidence type="ECO:0000256" key="3">
    <source>
        <dbReference type="ARBA" id="ARBA00004986"/>
    </source>
</evidence>
<feature type="domain" description="ACT" evidence="20">
    <location>
        <begin position="381"/>
        <end position="463"/>
    </location>
</feature>
<dbReference type="PANTHER" id="PTHR21499:SF3">
    <property type="entry name" value="ASPARTOKINASE"/>
    <property type="match status" value="1"/>
</dbReference>
<evidence type="ECO:0000256" key="16">
    <source>
        <dbReference type="PIRSR" id="PIRSR000726-1"/>
    </source>
</evidence>
<evidence type="ECO:0000256" key="13">
    <source>
        <dbReference type="ARBA" id="ARBA00022915"/>
    </source>
</evidence>
<evidence type="ECO:0000256" key="2">
    <source>
        <dbReference type="ARBA" id="ARBA00004766"/>
    </source>
</evidence>